<keyword evidence="9 10" id="KW-0275">Fatty acid biosynthesis</keyword>
<name>A0A1E4T713_9ASCO</name>
<evidence type="ECO:0000256" key="7">
    <source>
        <dbReference type="ARBA" id="ARBA00023098"/>
    </source>
</evidence>
<keyword evidence="12" id="KW-1185">Reference proteome</keyword>
<evidence type="ECO:0000256" key="10">
    <source>
        <dbReference type="RuleBase" id="RU361115"/>
    </source>
</evidence>
<evidence type="ECO:0000256" key="4">
    <source>
        <dbReference type="ARBA" id="ARBA00022692"/>
    </source>
</evidence>
<dbReference type="PANTHER" id="PTHR11157:SF169">
    <property type="entry name" value="ELONGATION OF FATTY ACIDS PROTEIN"/>
    <property type="match status" value="1"/>
</dbReference>
<keyword evidence="4 10" id="KW-0812">Transmembrane</keyword>
<evidence type="ECO:0000256" key="1">
    <source>
        <dbReference type="ARBA" id="ARBA00004141"/>
    </source>
</evidence>
<proteinExistence type="inferred from homology"/>
<organism evidence="11 12">
    <name type="scientific">[Candida] arabinofermentans NRRL YB-2248</name>
    <dbReference type="NCBI Taxonomy" id="983967"/>
    <lineage>
        <taxon>Eukaryota</taxon>
        <taxon>Fungi</taxon>
        <taxon>Dikarya</taxon>
        <taxon>Ascomycota</taxon>
        <taxon>Saccharomycotina</taxon>
        <taxon>Pichiomycetes</taxon>
        <taxon>Pichiales</taxon>
        <taxon>Pichiaceae</taxon>
        <taxon>Ogataea</taxon>
        <taxon>Ogataea/Candida clade</taxon>
    </lineage>
</organism>
<dbReference type="Proteomes" id="UP000094801">
    <property type="component" value="Unassembled WGS sequence"/>
</dbReference>
<evidence type="ECO:0000256" key="3">
    <source>
        <dbReference type="ARBA" id="ARBA00022679"/>
    </source>
</evidence>
<feature type="transmembrane region" description="Helical" evidence="10">
    <location>
        <begin position="273"/>
        <end position="294"/>
    </location>
</feature>
<evidence type="ECO:0000256" key="6">
    <source>
        <dbReference type="ARBA" id="ARBA00022989"/>
    </source>
</evidence>
<dbReference type="AlphaFoldDB" id="A0A1E4T713"/>
<dbReference type="PANTHER" id="PTHR11157">
    <property type="entry name" value="FATTY ACID ACYL TRANSFERASE-RELATED"/>
    <property type="match status" value="1"/>
</dbReference>
<feature type="transmembrane region" description="Helical" evidence="10">
    <location>
        <begin position="51"/>
        <end position="73"/>
    </location>
</feature>
<evidence type="ECO:0000256" key="5">
    <source>
        <dbReference type="ARBA" id="ARBA00022832"/>
    </source>
</evidence>
<evidence type="ECO:0000313" key="11">
    <source>
        <dbReference type="EMBL" id="ODV87501.1"/>
    </source>
</evidence>
<accession>A0A1E4T713</accession>
<sequence>MNTVDKLISWTTHPNSDIFKLPTSSKPISKIPFNVNSHFINDYFYPISLNYLTPLIISFIYFTSFHLLNKLILKRQINQYKSSNNGKLPSNSTPKLLKPAPFSIANWKSFKLFVTLHNVLLCIYSIWTFIGMLDSIYKNINDLFPINNITITNNNNNFSTSDKFWQTICDVDNGIWYNKNTKGLSFYSYLFYISKYYEIIDTLIIILKGKKTSLLQIYHHSGAILSMWSGTRFSSPPIWIFVVFNSFIHSIMYFYYFLSCLNIKIPIHMKKSLTILQILQFIIGGSLAITHLYINYFDLLNGSYKSCIGTSEDALAIFINVIYLAPLTLLFTAFYIDSYRKKVINSKKVN</sequence>
<dbReference type="GO" id="GO:0019367">
    <property type="term" value="P:fatty acid elongation, saturated fatty acid"/>
    <property type="evidence" value="ECO:0007669"/>
    <property type="project" value="TreeGrafter"/>
</dbReference>
<dbReference type="EC" id="2.3.1.-" evidence="10"/>
<evidence type="ECO:0000256" key="2">
    <source>
        <dbReference type="ARBA" id="ARBA00022516"/>
    </source>
</evidence>
<dbReference type="STRING" id="983967.A0A1E4T713"/>
<keyword evidence="3 10" id="KW-0808">Transferase</keyword>
<reference evidence="12" key="1">
    <citation type="submission" date="2016-04" db="EMBL/GenBank/DDBJ databases">
        <title>Comparative genomics of biotechnologically important yeasts.</title>
        <authorList>
            <consortium name="DOE Joint Genome Institute"/>
            <person name="Riley R."/>
            <person name="Haridas S."/>
            <person name="Wolfe K.H."/>
            <person name="Lopes M.R."/>
            <person name="Hittinger C.T."/>
            <person name="Goker M."/>
            <person name="Salamov A."/>
            <person name="Wisecaver J."/>
            <person name="Long T.M."/>
            <person name="Aerts A.L."/>
            <person name="Barry K."/>
            <person name="Choi C."/>
            <person name="Clum A."/>
            <person name="Coughlan A.Y."/>
            <person name="Deshpande S."/>
            <person name="Douglass A.P."/>
            <person name="Hanson S.J."/>
            <person name="Klenk H.-P."/>
            <person name="Labutti K."/>
            <person name="Lapidus A."/>
            <person name="Lindquist E."/>
            <person name="Lipzen A."/>
            <person name="Meier-Kolthoff J.P."/>
            <person name="Ohm R.A."/>
            <person name="Otillar R.P."/>
            <person name="Pangilinan J."/>
            <person name="Peng Y."/>
            <person name="Rokas A."/>
            <person name="Rosa C.A."/>
            <person name="Scheuner C."/>
            <person name="Sibirny A.A."/>
            <person name="Slot J.C."/>
            <person name="Stielow J.B."/>
            <person name="Sun H."/>
            <person name="Kurtzman C.P."/>
            <person name="Blackwell M."/>
            <person name="Grigoriev I.V."/>
            <person name="Jeffries T.W."/>
        </authorList>
    </citation>
    <scope>NUCLEOTIDE SEQUENCE [LARGE SCALE GENOMIC DNA]</scope>
    <source>
        <strain evidence="12">NRRL YB-2248</strain>
    </source>
</reference>
<evidence type="ECO:0000313" key="12">
    <source>
        <dbReference type="Proteomes" id="UP000094801"/>
    </source>
</evidence>
<keyword evidence="8 10" id="KW-0472">Membrane</keyword>
<keyword evidence="6 10" id="KW-1133">Transmembrane helix</keyword>
<dbReference type="Pfam" id="PF01151">
    <property type="entry name" value="ELO"/>
    <property type="match status" value="1"/>
</dbReference>
<feature type="transmembrane region" description="Helical" evidence="10">
    <location>
        <begin position="238"/>
        <end position="261"/>
    </location>
</feature>
<dbReference type="GO" id="GO:0005789">
    <property type="term" value="C:endoplasmic reticulum membrane"/>
    <property type="evidence" value="ECO:0007669"/>
    <property type="project" value="TreeGrafter"/>
</dbReference>
<keyword evidence="2 10" id="KW-0444">Lipid biosynthesis</keyword>
<keyword evidence="5 10" id="KW-0276">Fatty acid metabolism</keyword>
<dbReference type="EMBL" id="KV453848">
    <property type="protein sequence ID" value="ODV87501.1"/>
    <property type="molecule type" value="Genomic_DNA"/>
</dbReference>
<comment type="similarity">
    <text evidence="10">Belongs to the ELO family.</text>
</comment>
<dbReference type="GO" id="GO:0030148">
    <property type="term" value="P:sphingolipid biosynthetic process"/>
    <property type="evidence" value="ECO:0007669"/>
    <property type="project" value="TreeGrafter"/>
</dbReference>
<dbReference type="GO" id="GO:0034625">
    <property type="term" value="P:fatty acid elongation, monounsaturated fatty acid"/>
    <property type="evidence" value="ECO:0007669"/>
    <property type="project" value="TreeGrafter"/>
</dbReference>
<dbReference type="OrthoDB" id="10259681at2759"/>
<keyword evidence="7 10" id="KW-0443">Lipid metabolism</keyword>
<dbReference type="InterPro" id="IPR002076">
    <property type="entry name" value="ELO_fam"/>
</dbReference>
<dbReference type="GO" id="GO:0034626">
    <property type="term" value="P:fatty acid elongation, polyunsaturated fatty acid"/>
    <property type="evidence" value="ECO:0007669"/>
    <property type="project" value="TreeGrafter"/>
</dbReference>
<feature type="transmembrane region" description="Helical" evidence="10">
    <location>
        <begin position="112"/>
        <end position="133"/>
    </location>
</feature>
<comment type="catalytic activity">
    <reaction evidence="10">
        <text>an acyl-CoA + malonyl-CoA + H(+) = a 3-oxoacyl-CoA + CO2 + CoA</text>
        <dbReference type="Rhea" id="RHEA:50252"/>
        <dbReference type="ChEBI" id="CHEBI:15378"/>
        <dbReference type="ChEBI" id="CHEBI:16526"/>
        <dbReference type="ChEBI" id="CHEBI:57287"/>
        <dbReference type="ChEBI" id="CHEBI:57384"/>
        <dbReference type="ChEBI" id="CHEBI:58342"/>
        <dbReference type="ChEBI" id="CHEBI:90726"/>
    </reaction>
    <physiologicalReaction direction="left-to-right" evidence="10">
        <dbReference type="Rhea" id="RHEA:50253"/>
    </physiologicalReaction>
</comment>
<feature type="transmembrane region" description="Helical" evidence="10">
    <location>
        <begin position="314"/>
        <end position="336"/>
    </location>
</feature>
<comment type="subcellular location">
    <subcellularLocation>
        <location evidence="1">Membrane</location>
        <topology evidence="1">Multi-pass membrane protein</topology>
    </subcellularLocation>
</comment>
<protein>
    <recommendedName>
        <fullName evidence="10">Elongation of fatty acids protein</fullName>
        <ecNumber evidence="10">2.3.1.-</ecNumber>
    </recommendedName>
</protein>
<dbReference type="GO" id="GO:0042761">
    <property type="term" value="P:very long-chain fatty acid biosynthetic process"/>
    <property type="evidence" value="ECO:0007669"/>
    <property type="project" value="TreeGrafter"/>
</dbReference>
<evidence type="ECO:0000256" key="8">
    <source>
        <dbReference type="ARBA" id="ARBA00023136"/>
    </source>
</evidence>
<gene>
    <name evidence="11" type="ORF">CANARDRAFT_194821</name>
</gene>
<evidence type="ECO:0000256" key="9">
    <source>
        <dbReference type="ARBA" id="ARBA00023160"/>
    </source>
</evidence>
<dbReference type="GO" id="GO:0009922">
    <property type="term" value="F:fatty acid elongase activity"/>
    <property type="evidence" value="ECO:0007669"/>
    <property type="project" value="InterPro"/>
</dbReference>